<reference evidence="1" key="1">
    <citation type="submission" date="2018-02" db="EMBL/GenBank/DDBJ databases">
        <title>Rhizophora mucronata_Transcriptome.</title>
        <authorList>
            <person name="Meera S.P."/>
            <person name="Sreeshan A."/>
            <person name="Augustine A."/>
        </authorList>
    </citation>
    <scope>NUCLEOTIDE SEQUENCE</scope>
    <source>
        <tissue evidence="1">Leaf</tissue>
    </source>
</reference>
<protein>
    <submittedName>
        <fullName evidence="1">Uncharacterized protein</fullName>
    </submittedName>
</protein>
<organism evidence="1">
    <name type="scientific">Rhizophora mucronata</name>
    <name type="common">Asiatic mangrove</name>
    <dbReference type="NCBI Taxonomy" id="61149"/>
    <lineage>
        <taxon>Eukaryota</taxon>
        <taxon>Viridiplantae</taxon>
        <taxon>Streptophyta</taxon>
        <taxon>Embryophyta</taxon>
        <taxon>Tracheophyta</taxon>
        <taxon>Spermatophyta</taxon>
        <taxon>Magnoliopsida</taxon>
        <taxon>eudicotyledons</taxon>
        <taxon>Gunneridae</taxon>
        <taxon>Pentapetalae</taxon>
        <taxon>rosids</taxon>
        <taxon>fabids</taxon>
        <taxon>Malpighiales</taxon>
        <taxon>Rhizophoraceae</taxon>
        <taxon>Rhizophora</taxon>
    </lineage>
</organism>
<accession>A0A2P2IJU6</accession>
<proteinExistence type="predicted"/>
<sequence>MMFVAFVLSQNEVVVVVEFQGLLHAKT</sequence>
<evidence type="ECO:0000313" key="1">
    <source>
        <dbReference type="EMBL" id="MBW81494.1"/>
    </source>
</evidence>
<dbReference type="AlphaFoldDB" id="A0A2P2IJU6"/>
<name>A0A2P2IJU6_RHIMU</name>
<dbReference type="EMBL" id="GGEC01001011">
    <property type="protein sequence ID" value="MBW81494.1"/>
    <property type="molecule type" value="Transcribed_RNA"/>
</dbReference>